<keyword evidence="1" id="KW-1133">Transmembrane helix</keyword>
<proteinExistence type="predicted"/>
<feature type="transmembrane region" description="Helical" evidence="1">
    <location>
        <begin position="61"/>
        <end position="79"/>
    </location>
</feature>
<feature type="transmembrane region" description="Helical" evidence="1">
    <location>
        <begin position="86"/>
        <end position="104"/>
    </location>
</feature>
<dbReference type="KEGG" id="plei:Q9312_07460"/>
<keyword evidence="3" id="KW-1185">Reference proteome</keyword>
<keyword evidence="1" id="KW-0812">Transmembrane</keyword>
<dbReference type="AlphaFoldDB" id="A0AA51RWE8"/>
<dbReference type="Proteomes" id="UP001239782">
    <property type="component" value="Chromosome"/>
</dbReference>
<feature type="transmembrane region" description="Helical" evidence="1">
    <location>
        <begin position="6"/>
        <end position="26"/>
    </location>
</feature>
<dbReference type="EMBL" id="CP133548">
    <property type="protein sequence ID" value="WMS88745.1"/>
    <property type="molecule type" value="Genomic_DNA"/>
</dbReference>
<evidence type="ECO:0000313" key="2">
    <source>
        <dbReference type="EMBL" id="WMS88745.1"/>
    </source>
</evidence>
<accession>A0AA51RWE8</accession>
<evidence type="ECO:0000256" key="1">
    <source>
        <dbReference type="SAM" id="Phobius"/>
    </source>
</evidence>
<evidence type="ECO:0000313" key="3">
    <source>
        <dbReference type="Proteomes" id="UP001239782"/>
    </source>
</evidence>
<dbReference type="RefSeq" id="WP_309203966.1">
    <property type="nucleotide sequence ID" value="NZ_CP133548.1"/>
</dbReference>
<gene>
    <name evidence="2" type="ORF">Q9312_07460</name>
</gene>
<protein>
    <submittedName>
        <fullName evidence="2">Uncharacterized protein</fullName>
    </submittedName>
</protein>
<keyword evidence="1" id="KW-0472">Membrane</keyword>
<feature type="transmembrane region" description="Helical" evidence="1">
    <location>
        <begin position="116"/>
        <end position="138"/>
    </location>
</feature>
<sequence length="147" mass="16704">MNILTQINGFALLAGLLVSAFIIVSLRSKHLKVTFRNYVILLATFPVYYWWFSIYDGNVSALLREVAIGLLFIVIAWLAYRLKLPVSALVLSFGFVAHGVYDFLHFALFEMTVAPTWWPEFCGIIDILLGLYILKILLTSKAQKLET</sequence>
<organism evidence="2 3">
    <name type="scientific">Pleionea litopenaei</name>
    <dbReference type="NCBI Taxonomy" id="3070815"/>
    <lineage>
        <taxon>Bacteria</taxon>
        <taxon>Pseudomonadati</taxon>
        <taxon>Pseudomonadota</taxon>
        <taxon>Gammaproteobacteria</taxon>
        <taxon>Oceanospirillales</taxon>
        <taxon>Pleioneaceae</taxon>
        <taxon>Pleionea</taxon>
    </lineage>
</organism>
<feature type="transmembrane region" description="Helical" evidence="1">
    <location>
        <begin position="38"/>
        <end position="55"/>
    </location>
</feature>
<reference evidence="2 3" key="1">
    <citation type="submission" date="2023-08" db="EMBL/GenBank/DDBJ databases">
        <title>Pleionea litopenaei sp. nov., isolated from stomach of juvenile Litopenaeus vannamei.</title>
        <authorList>
            <person name="Rho A.M."/>
            <person name="Hwang C.Y."/>
        </authorList>
    </citation>
    <scope>NUCLEOTIDE SEQUENCE [LARGE SCALE GENOMIC DNA]</scope>
    <source>
        <strain evidence="2 3">HL-JVS1</strain>
    </source>
</reference>
<name>A0AA51RWE8_9GAMM</name>